<dbReference type="AlphaFoldDB" id="A0A3A6Q9N9"/>
<comment type="caution">
    <text evidence="1">The sequence shown here is derived from an EMBL/GenBank/DDBJ whole genome shotgun (WGS) entry which is preliminary data.</text>
</comment>
<dbReference type="OrthoDB" id="214734at2157"/>
<keyword evidence="2" id="KW-1185">Reference proteome</keyword>
<dbReference type="Proteomes" id="UP000281564">
    <property type="component" value="Unassembled WGS sequence"/>
</dbReference>
<evidence type="ECO:0000313" key="1">
    <source>
        <dbReference type="EMBL" id="RJX52006.1"/>
    </source>
</evidence>
<organism evidence="1 2">
    <name type="scientific">Halonotius pteroides</name>
    <dbReference type="NCBI Taxonomy" id="268735"/>
    <lineage>
        <taxon>Archaea</taxon>
        <taxon>Methanobacteriati</taxon>
        <taxon>Methanobacteriota</taxon>
        <taxon>Stenosarchaea group</taxon>
        <taxon>Halobacteria</taxon>
        <taxon>Halobacteriales</taxon>
        <taxon>Haloferacaceae</taxon>
        <taxon>Halonotius</taxon>
    </lineage>
</organism>
<dbReference type="InterPro" id="IPR055808">
    <property type="entry name" value="DUF7384"/>
</dbReference>
<protein>
    <recommendedName>
        <fullName evidence="3">PIN domain-containing protein</fullName>
    </recommendedName>
</protein>
<dbReference type="EMBL" id="QMDW01000001">
    <property type="protein sequence ID" value="RJX52006.1"/>
    <property type="molecule type" value="Genomic_DNA"/>
</dbReference>
<accession>A0A3A6Q9N9</accession>
<proteinExistence type="predicted"/>
<evidence type="ECO:0000313" key="2">
    <source>
        <dbReference type="Proteomes" id="UP000281564"/>
    </source>
</evidence>
<gene>
    <name evidence="1" type="ORF">DP106_00775</name>
</gene>
<reference evidence="1 2" key="1">
    <citation type="submission" date="2018-06" db="EMBL/GenBank/DDBJ databases">
        <title>Halonotius sp. F13-13 a new haloarchaeeon isolated from a solar saltern from Isla Cristina, Huelva, Spain.</title>
        <authorList>
            <person name="Duran-Viseras A."/>
            <person name="Sanchez-Porro C."/>
            <person name="Ventosa A."/>
        </authorList>
    </citation>
    <scope>NUCLEOTIDE SEQUENCE [LARGE SCALE GENOMIC DNA]</scope>
    <source>
        <strain evidence="1 2">CECT 7525</strain>
    </source>
</reference>
<name>A0A3A6Q9N9_9EURY</name>
<evidence type="ECO:0008006" key="3">
    <source>
        <dbReference type="Google" id="ProtNLM"/>
    </source>
</evidence>
<sequence length="166" mass="17487">MDPSEKVTDPRESQPVCVVADADVLVADLCGDGDASAALESLWQHAWTTLVASDDLLADAEAVIETVADNDLATDWRTAIDSWREPVVHPPGDHPALASAYRGGAMHLLSFNTGLTGAQAGATLSGQFPVSVRSPAAFAQLFVPDRLYGTVADDSYPGPDREPRSA</sequence>
<dbReference type="Pfam" id="PF24109">
    <property type="entry name" value="DUF7384"/>
    <property type="match status" value="1"/>
</dbReference>